<evidence type="ECO:0000256" key="7">
    <source>
        <dbReference type="SAM" id="Phobius"/>
    </source>
</evidence>
<feature type="transmembrane region" description="Helical" evidence="7">
    <location>
        <begin position="309"/>
        <end position="328"/>
    </location>
</feature>
<feature type="transmembrane region" description="Helical" evidence="7">
    <location>
        <begin position="219"/>
        <end position="239"/>
    </location>
</feature>
<dbReference type="InterPro" id="IPR020846">
    <property type="entry name" value="MFS_dom"/>
</dbReference>
<dbReference type="EMBL" id="PDEV01000004">
    <property type="protein sequence ID" value="PEN15683.1"/>
    <property type="molecule type" value="Genomic_DNA"/>
</dbReference>
<evidence type="ECO:0000256" key="2">
    <source>
        <dbReference type="ARBA" id="ARBA00022475"/>
    </source>
</evidence>
<evidence type="ECO:0000313" key="10">
    <source>
        <dbReference type="Proteomes" id="UP000219947"/>
    </source>
</evidence>
<dbReference type="PANTHER" id="PTHR23513">
    <property type="entry name" value="INTEGRAL MEMBRANE EFFLUX PROTEIN-RELATED"/>
    <property type="match status" value="1"/>
</dbReference>
<dbReference type="CDD" id="cd06173">
    <property type="entry name" value="MFS_MefA_like"/>
    <property type="match status" value="1"/>
</dbReference>
<feature type="transmembrane region" description="Helical" evidence="7">
    <location>
        <begin position="195"/>
        <end position="213"/>
    </location>
</feature>
<comment type="caution">
    <text evidence="9">The sequence shown here is derived from an EMBL/GenBank/DDBJ whole genome shotgun (WGS) entry which is preliminary data.</text>
</comment>
<feature type="transmembrane region" description="Helical" evidence="7">
    <location>
        <begin position="134"/>
        <end position="152"/>
    </location>
</feature>
<evidence type="ECO:0000256" key="3">
    <source>
        <dbReference type="ARBA" id="ARBA00022692"/>
    </source>
</evidence>
<feature type="transmembrane region" description="Helical" evidence="7">
    <location>
        <begin position="97"/>
        <end position="122"/>
    </location>
</feature>
<evidence type="ECO:0000259" key="8">
    <source>
        <dbReference type="PROSITE" id="PS50850"/>
    </source>
</evidence>
<keyword evidence="10" id="KW-1185">Reference proteome</keyword>
<dbReference type="Proteomes" id="UP000219947">
    <property type="component" value="Unassembled WGS sequence"/>
</dbReference>
<accession>A0A2A8D4F7</accession>
<feature type="transmembrane region" description="Helical" evidence="7">
    <location>
        <begin position="406"/>
        <end position="425"/>
    </location>
</feature>
<dbReference type="PANTHER" id="PTHR23513:SF6">
    <property type="entry name" value="MAJOR FACILITATOR SUPERFAMILY ASSOCIATED DOMAIN-CONTAINING PROTEIN"/>
    <property type="match status" value="1"/>
</dbReference>
<sequence>MFRLGYSVLTRDRIHSIMRRTTDPSPETPEPSKPRTPTNTPDSIANPTSTASKPTSATPLNARGQLTLLTAQVSDALASSIQAIAMPLLTYGATGDLAHSAIVMVVEAIPVILFAPFAGTIADRFNRKTLTVSFRLASAALLIASPALYAAAGLPAFLTIAFLVSTFGTFSSPAASAAMPSLLGDDYQKYMARRGSLIFLAQALGPTIAAAVASFTTPALAVGFAGTLNLLAALTVATIRNYDTTHAERTATVQEHHTGRLLREGAAYTAHNPIVRGMLTFWFLSIAAVPITTLPMLEYLTRDLGHDYTAFGIATSVYAAGCVISSWLSAKLGVGTGTGRVRITKRGWMCISGLGYGAVCLSMGLHPALWAVLVLWFIWGMFYGPEEVLGQVLFADAIDEHMRGRVYSFMGVVFSLAGMVGYLITGWAVPAFGAINTIVAGGALFIIATVFTFILGPTARAIRAQEARDETKGRVGA</sequence>
<dbReference type="PROSITE" id="PS50850">
    <property type="entry name" value="MFS"/>
    <property type="match status" value="1"/>
</dbReference>
<feature type="domain" description="Major facilitator superfamily (MFS) profile" evidence="8">
    <location>
        <begin position="274"/>
        <end position="477"/>
    </location>
</feature>
<feature type="transmembrane region" description="Helical" evidence="7">
    <location>
        <begin position="348"/>
        <end position="365"/>
    </location>
</feature>
<dbReference type="GO" id="GO:0022857">
    <property type="term" value="F:transmembrane transporter activity"/>
    <property type="evidence" value="ECO:0007669"/>
    <property type="project" value="InterPro"/>
</dbReference>
<evidence type="ECO:0000256" key="1">
    <source>
        <dbReference type="ARBA" id="ARBA00004651"/>
    </source>
</evidence>
<dbReference type="GO" id="GO:0005886">
    <property type="term" value="C:plasma membrane"/>
    <property type="evidence" value="ECO:0007669"/>
    <property type="project" value="UniProtKB-SubCell"/>
</dbReference>
<gene>
    <name evidence="9" type="ORF">CRM92_08730</name>
</gene>
<name>A0A2A8D4F7_9MICC</name>
<dbReference type="InterPro" id="IPR011701">
    <property type="entry name" value="MFS"/>
</dbReference>
<evidence type="ECO:0000256" key="4">
    <source>
        <dbReference type="ARBA" id="ARBA00022989"/>
    </source>
</evidence>
<dbReference type="Gene3D" id="1.20.1250.20">
    <property type="entry name" value="MFS general substrate transporter like domains"/>
    <property type="match status" value="1"/>
</dbReference>
<feature type="compositionally biased region" description="Low complexity" evidence="6">
    <location>
        <begin position="45"/>
        <end position="59"/>
    </location>
</feature>
<reference evidence="9" key="1">
    <citation type="submission" date="2017-10" db="EMBL/GenBank/DDBJ databases">
        <title>Kefir isolates.</title>
        <authorList>
            <person name="Kim Y."/>
            <person name="Blasche S."/>
        </authorList>
    </citation>
    <scope>NUCLEOTIDE SEQUENCE [LARGE SCALE GENOMIC DNA]</scope>
    <source>
        <strain evidence="9">OG2-2</strain>
    </source>
</reference>
<dbReference type="SUPFAM" id="SSF103473">
    <property type="entry name" value="MFS general substrate transporter"/>
    <property type="match status" value="1"/>
</dbReference>
<keyword evidence="4 7" id="KW-1133">Transmembrane helix</keyword>
<evidence type="ECO:0000313" key="9">
    <source>
        <dbReference type="EMBL" id="PEN15683.1"/>
    </source>
</evidence>
<evidence type="ECO:0000256" key="5">
    <source>
        <dbReference type="ARBA" id="ARBA00023136"/>
    </source>
</evidence>
<dbReference type="InterPro" id="IPR036259">
    <property type="entry name" value="MFS_trans_sf"/>
</dbReference>
<proteinExistence type="predicted"/>
<feature type="transmembrane region" description="Helical" evidence="7">
    <location>
        <begin position="371"/>
        <end position="394"/>
    </location>
</feature>
<keyword evidence="5 7" id="KW-0472">Membrane</keyword>
<feature type="transmembrane region" description="Helical" evidence="7">
    <location>
        <begin position="431"/>
        <end position="455"/>
    </location>
</feature>
<comment type="subcellular location">
    <subcellularLocation>
        <location evidence="1">Cell membrane</location>
        <topology evidence="1">Multi-pass membrane protein</topology>
    </subcellularLocation>
</comment>
<protein>
    <submittedName>
        <fullName evidence="9">MFS transporter</fullName>
    </submittedName>
</protein>
<feature type="region of interest" description="Disordered" evidence="6">
    <location>
        <begin position="15"/>
        <end position="59"/>
    </location>
</feature>
<dbReference type="Pfam" id="PF07690">
    <property type="entry name" value="MFS_1"/>
    <property type="match status" value="1"/>
</dbReference>
<keyword evidence="3 7" id="KW-0812">Transmembrane</keyword>
<evidence type="ECO:0000256" key="6">
    <source>
        <dbReference type="SAM" id="MobiDB-lite"/>
    </source>
</evidence>
<feature type="transmembrane region" description="Helical" evidence="7">
    <location>
        <begin position="279"/>
        <end position="297"/>
    </location>
</feature>
<keyword evidence="2" id="KW-1003">Cell membrane</keyword>
<organism evidence="9 10">
    <name type="scientific">Rothia dentocariosa</name>
    <dbReference type="NCBI Taxonomy" id="2047"/>
    <lineage>
        <taxon>Bacteria</taxon>
        <taxon>Bacillati</taxon>
        <taxon>Actinomycetota</taxon>
        <taxon>Actinomycetes</taxon>
        <taxon>Micrococcales</taxon>
        <taxon>Micrococcaceae</taxon>
        <taxon>Rothia</taxon>
    </lineage>
</organism>
<feature type="transmembrane region" description="Helical" evidence="7">
    <location>
        <begin position="158"/>
        <end position="183"/>
    </location>
</feature>
<dbReference type="AlphaFoldDB" id="A0A2A8D4F7"/>